<evidence type="ECO:0000313" key="9">
    <source>
        <dbReference type="EMBL" id="RWU11037.1"/>
    </source>
</evidence>
<dbReference type="Proteomes" id="UP000284120">
    <property type="component" value="Unassembled WGS sequence"/>
</dbReference>
<keyword evidence="5 7" id="KW-0472">Membrane</keyword>
<dbReference type="Pfam" id="PF07715">
    <property type="entry name" value="Plug"/>
    <property type="match status" value="1"/>
</dbReference>
<dbReference type="InterPro" id="IPR037066">
    <property type="entry name" value="Plug_dom_sf"/>
</dbReference>
<evidence type="ECO:0000313" key="10">
    <source>
        <dbReference type="Proteomes" id="UP000284120"/>
    </source>
</evidence>
<dbReference type="AlphaFoldDB" id="A0A3S3R9G3"/>
<dbReference type="InterPro" id="IPR008969">
    <property type="entry name" value="CarboxyPept-like_regulatory"/>
</dbReference>
<keyword evidence="2 7" id="KW-0813">Transport</keyword>
<dbReference type="PROSITE" id="PS52016">
    <property type="entry name" value="TONB_DEPENDENT_REC_3"/>
    <property type="match status" value="1"/>
</dbReference>
<evidence type="ECO:0000259" key="8">
    <source>
        <dbReference type="Pfam" id="PF07715"/>
    </source>
</evidence>
<keyword evidence="6 7" id="KW-0998">Cell outer membrane</keyword>
<comment type="caution">
    <text evidence="9">The sequence shown here is derived from an EMBL/GenBank/DDBJ whole genome shotgun (WGS) entry which is preliminary data.</text>
</comment>
<keyword evidence="3 7" id="KW-1134">Transmembrane beta strand</keyword>
<name>A0A3S3R9G3_9SPHI</name>
<dbReference type="InterPro" id="IPR012910">
    <property type="entry name" value="Plug_dom"/>
</dbReference>
<dbReference type="InterPro" id="IPR036942">
    <property type="entry name" value="Beta-barrel_TonB_sf"/>
</dbReference>
<accession>A0A3S3R9G3</accession>
<dbReference type="InterPro" id="IPR039426">
    <property type="entry name" value="TonB-dep_rcpt-like"/>
</dbReference>
<dbReference type="Pfam" id="PF13715">
    <property type="entry name" value="CarbopepD_reg_2"/>
    <property type="match status" value="1"/>
</dbReference>
<dbReference type="GO" id="GO:0009279">
    <property type="term" value="C:cell outer membrane"/>
    <property type="evidence" value="ECO:0007669"/>
    <property type="project" value="UniProtKB-SubCell"/>
</dbReference>
<evidence type="ECO:0000256" key="2">
    <source>
        <dbReference type="ARBA" id="ARBA00022448"/>
    </source>
</evidence>
<evidence type="ECO:0000256" key="4">
    <source>
        <dbReference type="ARBA" id="ARBA00022692"/>
    </source>
</evidence>
<dbReference type="FunFam" id="2.170.130.10:FF:000008">
    <property type="entry name" value="SusC/RagA family TonB-linked outer membrane protein"/>
    <property type="match status" value="1"/>
</dbReference>
<organism evidence="9 10">
    <name type="scientific">Pedobacter chitinilyticus</name>
    <dbReference type="NCBI Taxonomy" id="2233776"/>
    <lineage>
        <taxon>Bacteria</taxon>
        <taxon>Pseudomonadati</taxon>
        <taxon>Bacteroidota</taxon>
        <taxon>Sphingobacteriia</taxon>
        <taxon>Sphingobacteriales</taxon>
        <taxon>Sphingobacteriaceae</taxon>
        <taxon>Pedobacter</taxon>
    </lineage>
</organism>
<keyword evidence="10" id="KW-1185">Reference proteome</keyword>
<dbReference type="NCBIfam" id="TIGR04056">
    <property type="entry name" value="OMP_RagA_SusC"/>
    <property type="match status" value="1"/>
</dbReference>
<reference evidence="9 10" key="1">
    <citation type="submission" date="2018-06" db="EMBL/GenBank/DDBJ databases">
        <title>Pedobacter endophyticus sp. nov., an endophytic bacterium isolated from a leaf of Triticum aestivum.</title>
        <authorList>
            <person name="Zhang L."/>
        </authorList>
    </citation>
    <scope>NUCLEOTIDE SEQUENCE [LARGE SCALE GENOMIC DNA]</scope>
    <source>
        <strain evidence="9 10">CM134L-2</strain>
    </source>
</reference>
<evidence type="ECO:0000256" key="5">
    <source>
        <dbReference type="ARBA" id="ARBA00023136"/>
    </source>
</evidence>
<comment type="similarity">
    <text evidence="7">Belongs to the TonB-dependent receptor family.</text>
</comment>
<dbReference type="InterPro" id="IPR023997">
    <property type="entry name" value="TonB-dep_OMP_SusC/RagA_CS"/>
</dbReference>
<feature type="domain" description="TonB-dependent receptor plug" evidence="8">
    <location>
        <begin position="108"/>
        <end position="215"/>
    </location>
</feature>
<evidence type="ECO:0000256" key="6">
    <source>
        <dbReference type="ARBA" id="ARBA00023237"/>
    </source>
</evidence>
<evidence type="ECO:0000256" key="3">
    <source>
        <dbReference type="ARBA" id="ARBA00022452"/>
    </source>
</evidence>
<dbReference type="Gene3D" id="2.170.130.10">
    <property type="entry name" value="TonB-dependent receptor, plug domain"/>
    <property type="match status" value="1"/>
</dbReference>
<dbReference type="EMBL" id="SAYW01000001">
    <property type="protein sequence ID" value="RWU11037.1"/>
    <property type="molecule type" value="Genomic_DNA"/>
</dbReference>
<sequence length="1041" mass="115332">MSCFFTSVKAQQTLKTINLKVIDADQNDPLGGVVIGSALDKKKSVLTNEQGMFSITLSETDTLIISHIGYQRQGIAVKKITGSTIALKSIATQLEDVIIIGYGTAKRDEIAGSVAKVDIEEMKKAPVTSFEQALQGRIAGLQISASDGQPGDEMNVVIRGGNSLTQSNAPLYVIDGFPVEDPSLSSLNPDDIASITILKDAASTAVYGARGANGVIVIETKRGQEGKPSFSYQLNYGVQNSDKRMELMNPYEFVKYQLEFNPTRATSTYLINGRTLDSYKDIKGIDWQEAVFRTGAYQQHNISVTGGTKQSKYMISAAILDQQGMIINTGFKRYQGRLALDQSFSKRVTFRLRADYSSQEAYGQRVAASNADSNGAQATSYLLFGTWGYRPVTGNVDENLEDDLLDPTIQLSTDSRINPVMSANNEYNSNKIHNLNANAFVNFNIIEGLDFKISGGISNRNSRVDEFYNSKTSRGNINIYGNTARGINGAIDFPSRFSWTNENTLNYTKQFNKVHRVNAIIGFTMQEVKTSAYGFATRRIADESLGMPSLALGTPYQVGAMESRNTLLSGLGRINYNYKSKYTLEFSMRADGSSKFRPENRWGYFPAASFAWLASRETFLKNIKAISNAKFRVSYGLSGNNRVGDFSYLSTIGYPMTNAYSFQNQTPQLGSWLSNLGNPALTWETTAQLDLGADISFLKDRISLTVDYYNKDTKDLLLNADIPTTTGYSKVFRNIGKVQNKGWEFTLSTINIKNANFSWSSNFNISFNKNKVLELADNQEVFLSRVSWTSTFNGTPLYLTKVGQPVSQFFGYAFDGVYQYADFNQMADGSYKLKTGITDNGTDRESIQPGDVKYKDMNGDMVINDQDMVVIGRTLPKHTGGFSNVFQYKSFTLSTLLQWSYGNDIFNANRVVFEGNEINRNNVNQFADYQNRWTPTNPSNTMFRAGGSGPLGAYSSRTIEDGSYLRLKTVALAYLIPAKWSTKIGLSKLQVTASGQNLATWTKYSGMDPEVSVRNTILTPGFDYSAYPLPRTIVFGLQASF</sequence>
<evidence type="ECO:0000256" key="7">
    <source>
        <dbReference type="PROSITE-ProRule" id="PRU01360"/>
    </source>
</evidence>
<dbReference type="OrthoDB" id="9768177at2"/>
<comment type="subcellular location">
    <subcellularLocation>
        <location evidence="1 7">Cell outer membrane</location>
        <topology evidence="1 7">Multi-pass membrane protein</topology>
    </subcellularLocation>
</comment>
<dbReference type="InterPro" id="IPR023996">
    <property type="entry name" value="TonB-dep_OMP_SusC/RagA"/>
</dbReference>
<keyword evidence="4 7" id="KW-0812">Transmembrane</keyword>
<dbReference type="SUPFAM" id="SSF56935">
    <property type="entry name" value="Porins"/>
    <property type="match status" value="1"/>
</dbReference>
<proteinExistence type="inferred from homology"/>
<dbReference type="NCBIfam" id="TIGR04057">
    <property type="entry name" value="SusC_RagA_signa"/>
    <property type="match status" value="1"/>
</dbReference>
<keyword evidence="9" id="KW-0675">Receptor</keyword>
<gene>
    <name evidence="9" type="ORF">DPV69_01975</name>
</gene>
<evidence type="ECO:0000256" key="1">
    <source>
        <dbReference type="ARBA" id="ARBA00004571"/>
    </source>
</evidence>
<dbReference type="SUPFAM" id="SSF49464">
    <property type="entry name" value="Carboxypeptidase regulatory domain-like"/>
    <property type="match status" value="1"/>
</dbReference>
<dbReference type="Gene3D" id="2.40.170.20">
    <property type="entry name" value="TonB-dependent receptor, beta-barrel domain"/>
    <property type="match status" value="1"/>
</dbReference>
<protein>
    <submittedName>
        <fullName evidence="9">TonB-dependent receptor</fullName>
    </submittedName>
</protein>